<sequence length="786" mass="91296">MADVASTPILTDNQNKSELCSGDSDYGSQHANGSFAMEVDEPNPVKQEPVLGSFEAALAAAAAGATHRKKENAPPPKKVKEEYSDDDDIPWAERMAKEKTEKPAEKKKDKKRKGGSDSEDEYKPEVSDEDDVPWSQRLKKDSVPSAKKKAKTEVDSDFEEKKSKKDKKKKKQESDSEDEYAESNKKKKKKEKERKEKKPSSSSKPSKKDVKKENGERPQKRKKKEEEPEEVWEWWKEEKKPAGVKWNSLHHKGPLFAPPYERLPEHVKFKYDGKVVLLSEEAEEVATFYAKMLDHEYTTKDAFNKNFFRDWRKVMTPAERELITDLTKCDFRQMDVYFKEQSEIRKSMSKEEKAKIKEAKEAEAKIYGVAYIDGHKQKVANFRIEPPGLFRGRGGHPKMGMLKKRIQPEDVIINCSKDSDIPVAPDGRKWKEVRHDNTVTWLVSWTENVLGQNKYIMLNPSSKIKGEKDYEKYETARRLKSRIDDIRAVYTADWKSKEMRVRQRAVALYFIDKLALRAGNEKDVDEAADTVGCCSLRCEHIKLYEKLDDKEYVVEFDFLGKDSIRYFNQVPVEKRVFKNLQLFMDNKEPGDDLFDRLDTASLNEHLRSLMDGLTVKVFRTYNASITLQQQLAKLTNPDDNVHQKMLSYNRANRMVAILCNHQRAVPKGHEKAMENLEQKIKDKKRELKEAKAELEKARGAAKDRAQKKVDRLKEQLKKLKISRTDRDENKQIALGTSKLNYLDPRISVAWCKKFDVPIEKVFNKTQREKFRWAIDMTMSSDEEYIF</sequence>
<dbReference type="GO" id="GO:0007059">
    <property type="term" value="P:chromosome segregation"/>
    <property type="evidence" value="ECO:0007669"/>
    <property type="project" value="TreeGrafter"/>
</dbReference>
<gene>
    <name evidence="13" type="ORF">GCK32_002940</name>
</gene>
<evidence type="ECO:0000256" key="11">
    <source>
        <dbReference type="SAM" id="MobiDB-lite"/>
    </source>
</evidence>
<dbReference type="InterPro" id="IPR013499">
    <property type="entry name" value="TopoI_euk"/>
</dbReference>
<dbReference type="InterPro" id="IPR008336">
    <property type="entry name" value="TopoI_DNA-bd_euk"/>
</dbReference>
<dbReference type="PANTHER" id="PTHR10290">
    <property type="entry name" value="DNA TOPOISOMERASE I"/>
    <property type="match status" value="1"/>
</dbReference>
<feature type="domain" description="DNA topoisomerase I eukaryotic-type" evidence="12">
    <location>
        <begin position="389"/>
        <end position="755"/>
    </location>
</feature>
<feature type="active site" description="O-(3'-phospho-DNA)-tyrosine intermediate" evidence="8">
    <location>
        <position position="741"/>
    </location>
</feature>
<dbReference type="InterPro" id="IPR036202">
    <property type="entry name" value="TopoI_DNA-bd_euk_N_sf"/>
</dbReference>
<dbReference type="GO" id="GO:0006260">
    <property type="term" value="P:DNA replication"/>
    <property type="evidence" value="ECO:0007669"/>
    <property type="project" value="TreeGrafter"/>
</dbReference>
<protein>
    <recommendedName>
        <fullName evidence="9">DNA topoisomerase I</fullName>
        <ecNumber evidence="9">5.6.2.1</ecNumber>
    </recommendedName>
    <alternativeName>
        <fullName evidence="9">DNA topoisomerase 1</fullName>
    </alternativeName>
</protein>
<keyword evidence="7" id="KW-0539">Nucleus</keyword>
<dbReference type="SUPFAM" id="SSF56349">
    <property type="entry name" value="DNA breaking-rejoining enzymes"/>
    <property type="match status" value="1"/>
</dbReference>
<dbReference type="FunFam" id="1.10.132.10:FF:000009">
    <property type="entry name" value="DNA topoisomerase I"/>
    <property type="match status" value="1"/>
</dbReference>
<keyword evidence="10" id="KW-0175">Coiled coil</keyword>
<dbReference type="EC" id="5.6.2.1" evidence="9"/>
<evidence type="ECO:0000256" key="10">
    <source>
        <dbReference type="SAM" id="Coils"/>
    </source>
</evidence>
<organism evidence="13 14">
    <name type="scientific">Trichostrongylus colubriformis</name>
    <name type="common">Black scour worm</name>
    <dbReference type="NCBI Taxonomy" id="6319"/>
    <lineage>
        <taxon>Eukaryota</taxon>
        <taxon>Metazoa</taxon>
        <taxon>Ecdysozoa</taxon>
        <taxon>Nematoda</taxon>
        <taxon>Chromadorea</taxon>
        <taxon>Rhabditida</taxon>
        <taxon>Rhabditina</taxon>
        <taxon>Rhabditomorpha</taxon>
        <taxon>Strongyloidea</taxon>
        <taxon>Trichostrongylidae</taxon>
        <taxon>Trichostrongylus</taxon>
    </lineage>
</organism>
<dbReference type="GO" id="GO:0005730">
    <property type="term" value="C:nucleolus"/>
    <property type="evidence" value="ECO:0007669"/>
    <property type="project" value="UniProtKB-ARBA"/>
</dbReference>
<evidence type="ECO:0000313" key="14">
    <source>
        <dbReference type="Proteomes" id="UP001331761"/>
    </source>
</evidence>
<dbReference type="FunFam" id="1.10.10.41:FF:000001">
    <property type="entry name" value="DNA topoisomerase I"/>
    <property type="match status" value="1"/>
</dbReference>
<dbReference type="Pfam" id="PF02919">
    <property type="entry name" value="Topoisom_I_N"/>
    <property type="match status" value="1"/>
</dbReference>
<feature type="region of interest" description="Disordered" evidence="11">
    <location>
        <begin position="1"/>
        <end position="228"/>
    </location>
</feature>
<evidence type="ECO:0000259" key="12">
    <source>
        <dbReference type="SMART" id="SM00435"/>
    </source>
</evidence>
<name>A0AAN8IG32_TRICO</name>
<dbReference type="Pfam" id="PF01028">
    <property type="entry name" value="Topoisom_I"/>
    <property type="match status" value="1"/>
</dbReference>
<reference evidence="13 14" key="1">
    <citation type="submission" date="2019-10" db="EMBL/GenBank/DDBJ databases">
        <title>Assembly and Annotation for the nematode Trichostrongylus colubriformis.</title>
        <authorList>
            <person name="Martin J."/>
        </authorList>
    </citation>
    <scope>NUCLEOTIDE SEQUENCE [LARGE SCALE GENOMIC DNA]</scope>
    <source>
        <strain evidence="13">G859</strain>
        <tissue evidence="13">Whole worm</tissue>
    </source>
</reference>
<dbReference type="Proteomes" id="UP001331761">
    <property type="component" value="Unassembled WGS sequence"/>
</dbReference>
<dbReference type="Gene3D" id="1.10.132.10">
    <property type="match status" value="1"/>
</dbReference>
<feature type="compositionally biased region" description="Low complexity" evidence="11">
    <location>
        <begin position="56"/>
        <end position="65"/>
    </location>
</feature>
<dbReference type="InterPro" id="IPR018521">
    <property type="entry name" value="TopoIB_AS"/>
</dbReference>
<evidence type="ECO:0000256" key="8">
    <source>
        <dbReference type="PROSITE-ProRule" id="PRU01382"/>
    </source>
</evidence>
<dbReference type="PRINTS" id="PR00416">
    <property type="entry name" value="EUTPISMRASEI"/>
</dbReference>
<dbReference type="FunFam" id="2.170.11.10:FF:000001">
    <property type="entry name" value="DNA topoisomerase I"/>
    <property type="match status" value="1"/>
</dbReference>
<dbReference type="InterPro" id="IPR048045">
    <property type="entry name" value="Topoisomer_I_DNA-bd"/>
</dbReference>
<dbReference type="InterPro" id="IPR001631">
    <property type="entry name" value="TopoI"/>
</dbReference>
<dbReference type="FunFam" id="3.90.15.10:FF:000001">
    <property type="entry name" value="DNA topoisomerase I"/>
    <property type="match status" value="1"/>
</dbReference>
<evidence type="ECO:0000256" key="4">
    <source>
        <dbReference type="ARBA" id="ARBA00023029"/>
    </source>
</evidence>
<dbReference type="InterPro" id="IPR051062">
    <property type="entry name" value="Topoisomerase_IB"/>
</dbReference>
<evidence type="ECO:0000313" key="13">
    <source>
        <dbReference type="EMBL" id="KAK5973364.1"/>
    </source>
</evidence>
<evidence type="ECO:0000256" key="3">
    <source>
        <dbReference type="ARBA" id="ARBA00006645"/>
    </source>
</evidence>
<dbReference type="InterPro" id="IPR014711">
    <property type="entry name" value="TopoI_cat_a-hlx-sub_euk"/>
</dbReference>
<feature type="coiled-coil region" evidence="10">
    <location>
        <begin position="669"/>
        <end position="722"/>
    </location>
</feature>
<dbReference type="SUPFAM" id="SSF56741">
    <property type="entry name" value="Eukaryotic DNA topoisomerase I, N-terminal DNA-binding fragment"/>
    <property type="match status" value="1"/>
</dbReference>
<keyword evidence="5 8" id="KW-0238">DNA-binding</keyword>
<feature type="compositionally biased region" description="Polar residues" evidence="11">
    <location>
        <begin position="8"/>
        <end position="18"/>
    </location>
</feature>
<evidence type="ECO:0000256" key="2">
    <source>
        <dbReference type="ARBA" id="ARBA00004123"/>
    </source>
</evidence>
<dbReference type="InterPro" id="IPR025834">
    <property type="entry name" value="TopoI_C_dom"/>
</dbReference>
<dbReference type="PROSITE" id="PS00176">
    <property type="entry name" value="TOPO_IB_1"/>
    <property type="match status" value="1"/>
</dbReference>
<dbReference type="SMART" id="SM00435">
    <property type="entry name" value="TOPEUc"/>
    <property type="match status" value="1"/>
</dbReference>
<keyword evidence="14" id="KW-1185">Reference proteome</keyword>
<evidence type="ECO:0000256" key="7">
    <source>
        <dbReference type="ARBA" id="ARBA00023242"/>
    </source>
</evidence>
<dbReference type="InterPro" id="IPR013500">
    <property type="entry name" value="TopoI_cat_euk"/>
</dbReference>
<dbReference type="PROSITE" id="PS52038">
    <property type="entry name" value="TOPO_IB_2"/>
    <property type="match status" value="1"/>
</dbReference>
<dbReference type="Gene3D" id="1.10.10.41">
    <property type="entry name" value="Yeast DNA topoisomerase - domain 1"/>
    <property type="match status" value="1"/>
</dbReference>
<dbReference type="InterPro" id="IPR013030">
    <property type="entry name" value="DNA_topo_DNA_db_N_dom2"/>
</dbReference>
<dbReference type="Gene3D" id="3.90.15.10">
    <property type="entry name" value="Topoisomerase I, Chain A, domain 3"/>
    <property type="match status" value="1"/>
</dbReference>
<comment type="caution">
    <text evidence="13">The sequence shown here is derived from an EMBL/GenBank/DDBJ whole genome shotgun (WGS) entry which is preliminary data.</text>
</comment>
<dbReference type="GO" id="GO:0006265">
    <property type="term" value="P:DNA topological change"/>
    <property type="evidence" value="ECO:0007669"/>
    <property type="project" value="UniProtKB-UniRule"/>
</dbReference>
<dbReference type="GO" id="GO:0005694">
    <property type="term" value="C:chromosome"/>
    <property type="evidence" value="ECO:0007669"/>
    <property type="project" value="InterPro"/>
</dbReference>
<keyword evidence="6 8" id="KW-0413">Isomerase</keyword>
<dbReference type="EMBL" id="WIXE01015585">
    <property type="protein sequence ID" value="KAK5973364.1"/>
    <property type="molecule type" value="Genomic_DNA"/>
</dbReference>
<comment type="subcellular location">
    <subcellularLocation>
        <location evidence="2">Nucleus</location>
    </subcellularLocation>
</comment>
<dbReference type="GO" id="GO:0003917">
    <property type="term" value="F:DNA topoisomerase type I (single strand cut, ATP-independent) activity"/>
    <property type="evidence" value="ECO:0007669"/>
    <property type="project" value="UniProtKB-UniRule"/>
</dbReference>
<dbReference type="CDD" id="cd03488">
    <property type="entry name" value="Topoisomer_IB_N_htopoI_like"/>
    <property type="match status" value="1"/>
</dbReference>
<feature type="compositionally biased region" description="Basic and acidic residues" evidence="11">
    <location>
        <begin position="206"/>
        <end position="218"/>
    </location>
</feature>
<evidence type="ECO:0000256" key="6">
    <source>
        <dbReference type="ARBA" id="ARBA00023235"/>
    </source>
</evidence>
<evidence type="ECO:0000256" key="5">
    <source>
        <dbReference type="ARBA" id="ARBA00023125"/>
    </source>
</evidence>
<dbReference type="AlphaFoldDB" id="A0AAN8IG32"/>
<dbReference type="InterPro" id="IPR013034">
    <property type="entry name" value="DNA_topo_DNA_db_N_dom1"/>
</dbReference>
<dbReference type="GO" id="GO:0003677">
    <property type="term" value="F:DNA binding"/>
    <property type="evidence" value="ECO:0007669"/>
    <property type="project" value="UniProtKB-UniRule"/>
</dbReference>
<accession>A0AAN8IG32</accession>
<comment type="catalytic activity">
    <reaction evidence="1 8 9">
        <text>ATP-independent breakage of single-stranded DNA, followed by passage and rejoining.</text>
        <dbReference type="EC" id="5.6.2.1"/>
    </reaction>
</comment>
<evidence type="ECO:0000256" key="1">
    <source>
        <dbReference type="ARBA" id="ARBA00000213"/>
    </source>
</evidence>
<proteinExistence type="inferred from homology"/>
<dbReference type="InterPro" id="IPR014727">
    <property type="entry name" value="TopoI_cat_a/b-sub_euk"/>
</dbReference>
<dbReference type="Gene3D" id="2.170.11.10">
    <property type="entry name" value="DNA Topoisomerase I, domain 2"/>
    <property type="match status" value="1"/>
</dbReference>
<feature type="compositionally biased region" description="Basic and acidic residues" evidence="11">
    <location>
        <begin position="94"/>
        <end position="107"/>
    </location>
</feature>
<dbReference type="SUPFAM" id="SSF46596">
    <property type="entry name" value="Eukaryotic DNA topoisomerase I, dispensable insert domain"/>
    <property type="match status" value="1"/>
</dbReference>
<evidence type="ECO:0000256" key="9">
    <source>
        <dbReference type="RuleBase" id="RU365101"/>
    </source>
</evidence>
<dbReference type="CDD" id="cd00659">
    <property type="entry name" value="Topo_IB_C"/>
    <property type="match status" value="1"/>
</dbReference>
<dbReference type="Pfam" id="PF14370">
    <property type="entry name" value="Topo_C_assoc"/>
    <property type="match status" value="1"/>
</dbReference>
<comment type="function">
    <text evidence="9">Releases the supercoiling and torsional tension of DNA introduced during the DNA replication and transcription by transiently cleaving and rejoining one strand of the DNA duplex. Introduces a single-strand break via transesterification at the specific target site 5'-[CT]CCTTp site in duplex DNA. The scissile phosphodiester is attacked by the catalytic tyrosine of the enzyme, resulting in the formation of a DNA-(3'-phosphotyrosyl)-enzyme intermediate and the expulsion of a 5'-OH DNA strand. The free DNA strand then undergoes passage around the unbroken strand thus removing DNA supercoils. Finally, in the religation step, the DNA 5'-OH attacks the covalent intermediate to expel the active-site tyrosine and restore the DNA phosphodiester backbone.</text>
</comment>
<dbReference type="InterPro" id="IPR011010">
    <property type="entry name" value="DNA_brk_join_enz"/>
</dbReference>
<feature type="compositionally biased region" description="Basic and acidic residues" evidence="11">
    <location>
        <begin position="151"/>
        <end position="163"/>
    </location>
</feature>
<dbReference type="PANTHER" id="PTHR10290:SF3">
    <property type="entry name" value="DNA TOPOISOMERASE 1"/>
    <property type="match status" value="1"/>
</dbReference>
<keyword evidence="4 8" id="KW-0799">Topoisomerase</keyword>
<comment type="similarity">
    <text evidence="3 8 9">Belongs to the type IB topoisomerase family.</text>
</comment>